<accession>A0A375A9A5</accession>
<evidence type="ECO:0000313" key="6">
    <source>
        <dbReference type="EMBL" id="SLM62531.1"/>
    </source>
</evidence>
<feature type="domain" description="ABC transporter" evidence="5">
    <location>
        <begin position="14"/>
        <end position="245"/>
    </location>
</feature>
<dbReference type="SUPFAM" id="SSF52540">
    <property type="entry name" value="P-loop containing nucleoside triphosphate hydrolases"/>
    <property type="match status" value="1"/>
</dbReference>
<evidence type="ECO:0000256" key="3">
    <source>
        <dbReference type="ARBA" id="ARBA00022741"/>
    </source>
</evidence>
<dbReference type="InterPro" id="IPR050166">
    <property type="entry name" value="ABC_transporter_ATP-bind"/>
</dbReference>
<dbReference type="InterPro" id="IPR003439">
    <property type="entry name" value="ABC_transporter-like_ATP-bd"/>
</dbReference>
<dbReference type="RefSeq" id="WP_035342792.1">
    <property type="nucleotide sequence ID" value="NZ_LT615367.1"/>
</dbReference>
<dbReference type="InterPro" id="IPR027417">
    <property type="entry name" value="P-loop_NTPase"/>
</dbReference>
<evidence type="ECO:0000313" key="7">
    <source>
        <dbReference type="Proteomes" id="UP000294820"/>
    </source>
</evidence>
<dbReference type="PROSITE" id="PS50893">
    <property type="entry name" value="ABC_TRANSPORTER_2"/>
    <property type="match status" value="1"/>
</dbReference>
<gene>
    <name evidence="6" type="primary">astC</name>
    <name evidence="6" type="ORF">DAQ1742_01568</name>
</gene>
<proteinExistence type="inferred from homology"/>
<evidence type="ECO:0000259" key="5">
    <source>
        <dbReference type="PROSITE" id="PS50893"/>
    </source>
</evidence>
<reference evidence="6 7" key="1">
    <citation type="submission" date="2016-09" db="EMBL/GenBank/DDBJ databases">
        <authorList>
            <person name="Reverchon S."/>
            <person name="Nasser W."/>
            <person name="Leonard S."/>
            <person name="Brochier C."/>
            <person name="Duprey A."/>
        </authorList>
    </citation>
    <scope>NUCLEOTIDE SEQUENCE [LARGE SCALE GENOMIC DNA]</scope>
    <source>
        <strain evidence="6 7">174/2</strain>
    </source>
</reference>
<evidence type="ECO:0000256" key="1">
    <source>
        <dbReference type="ARBA" id="ARBA00005417"/>
    </source>
</evidence>
<dbReference type="Pfam" id="PF00005">
    <property type="entry name" value="ABC_tran"/>
    <property type="match status" value="1"/>
</dbReference>
<keyword evidence="2" id="KW-0813">Transport</keyword>
<dbReference type="KEGG" id="daq:DAQ1742_01568"/>
<organism evidence="6 7">
    <name type="scientific">Dickeya aquatica</name>
    <dbReference type="NCBI Taxonomy" id="1401087"/>
    <lineage>
        <taxon>Bacteria</taxon>
        <taxon>Pseudomonadati</taxon>
        <taxon>Pseudomonadota</taxon>
        <taxon>Gammaproteobacteria</taxon>
        <taxon>Enterobacterales</taxon>
        <taxon>Pectobacteriaceae</taxon>
        <taxon>Dickeya</taxon>
    </lineage>
</organism>
<evidence type="ECO:0000256" key="4">
    <source>
        <dbReference type="ARBA" id="ARBA00022840"/>
    </source>
</evidence>
<keyword evidence="7" id="KW-1185">Reference proteome</keyword>
<dbReference type="PROSITE" id="PS00211">
    <property type="entry name" value="ABC_TRANSPORTER_1"/>
    <property type="match status" value="1"/>
</dbReference>
<comment type="similarity">
    <text evidence="1">Belongs to the ABC transporter superfamily.</text>
</comment>
<dbReference type="AlphaFoldDB" id="A0A375A9A5"/>
<dbReference type="CDD" id="cd03293">
    <property type="entry name" value="ABC_NrtD_SsuB_transporters"/>
    <property type="match status" value="1"/>
</dbReference>
<keyword evidence="4 6" id="KW-0067">ATP-binding</keyword>
<protein>
    <submittedName>
        <fullName evidence="6">Alkanesulfonates ABC transporter ATP-binding protein / Sulfonate ABC transporter, ATP-binding subunit SsuB</fullName>
    </submittedName>
</protein>
<name>A0A375A9A5_9GAMM</name>
<evidence type="ECO:0000256" key="2">
    <source>
        <dbReference type="ARBA" id="ARBA00022448"/>
    </source>
</evidence>
<dbReference type="Proteomes" id="UP000294820">
    <property type="component" value="Chromosome 1"/>
</dbReference>
<dbReference type="PANTHER" id="PTHR42788">
    <property type="entry name" value="TAURINE IMPORT ATP-BINDING PROTEIN-RELATED"/>
    <property type="match status" value="1"/>
</dbReference>
<dbReference type="InterPro" id="IPR003593">
    <property type="entry name" value="AAA+_ATPase"/>
</dbReference>
<dbReference type="PANTHER" id="PTHR42788:SF13">
    <property type="entry name" value="ALIPHATIC SULFONATES IMPORT ATP-BINDING PROTEIN SSUB"/>
    <property type="match status" value="1"/>
</dbReference>
<sequence>MTYPTSNHSAAPVVVFEQLTKQFRVSGNTLTVIDDLSLSIYPGELVAIVGSSGCGKSTLLRLLVGLDNHYQGQIRVDGRPVSGIGRERGIVFQEPRLFPWLTVRQNIALGLASEKLTHADKAQRVEHFLRLVHLQEFADALPAELSGGMAQRVAIARGLVANPRILMLDEPFGALDALTRQQMQQELRRIHQQEGTTTLLVTHDVEEAVYLADRIVVLAPRPGRLKHLSTVALPHPRLRESDAFHQQCSEILALLTQPDTAHAPISRVITEHSAVTD</sequence>
<dbReference type="Gene3D" id="3.40.50.300">
    <property type="entry name" value="P-loop containing nucleotide triphosphate hydrolases"/>
    <property type="match status" value="1"/>
</dbReference>
<dbReference type="GO" id="GO:0005524">
    <property type="term" value="F:ATP binding"/>
    <property type="evidence" value="ECO:0007669"/>
    <property type="project" value="UniProtKB-KW"/>
</dbReference>
<dbReference type="SMART" id="SM00382">
    <property type="entry name" value="AAA"/>
    <property type="match status" value="1"/>
</dbReference>
<dbReference type="GO" id="GO:0016887">
    <property type="term" value="F:ATP hydrolysis activity"/>
    <property type="evidence" value="ECO:0007669"/>
    <property type="project" value="InterPro"/>
</dbReference>
<dbReference type="InterPro" id="IPR017871">
    <property type="entry name" value="ABC_transporter-like_CS"/>
</dbReference>
<dbReference type="EMBL" id="LT615367">
    <property type="protein sequence ID" value="SLM62531.1"/>
    <property type="molecule type" value="Genomic_DNA"/>
</dbReference>
<keyword evidence="3" id="KW-0547">Nucleotide-binding</keyword>